<dbReference type="AlphaFoldDB" id="A0A0M0K1R9"/>
<dbReference type="CDD" id="cd17080">
    <property type="entry name" value="Ubl_SLD2_Esc2_like"/>
    <property type="match status" value="1"/>
</dbReference>
<feature type="compositionally biased region" description="Basic and acidic residues" evidence="1">
    <location>
        <begin position="130"/>
        <end position="151"/>
    </location>
</feature>
<dbReference type="Gene3D" id="3.10.20.90">
    <property type="entry name" value="Phosphatidylinositol 3-kinase Catalytic Subunit, Chain A, domain 1"/>
    <property type="match status" value="1"/>
</dbReference>
<dbReference type="SUPFAM" id="SSF54236">
    <property type="entry name" value="Ubiquitin-like"/>
    <property type="match status" value="1"/>
</dbReference>
<feature type="domain" description="Ubiquitin-like" evidence="2">
    <location>
        <begin position="291"/>
        <end position="367"/>
    </location>
</feature>
<proteinExistence type="predicted"/>
<reference evidence="4" key="1">
    <citation type="journal article" date="2015" name="PLoS Genet.">
        <title>Genome Sequence and Transcriptome Analyses of Chrysochromulina tobin: Metabolic Tools for Enhanced Algal Fitness in the Prominent Order Prymnesiales (Haptophyceae).</title>
        <authorList>
            <person name="Hovde B.T."/>
            <person name="Deodato C.R."/>
            <person name="Hunsperger H.M."/>
            <person name="Ryken S.A."/>
            <person name="Yost W."/>
            <person name="Jha R.K."/>
            <person name="Patterson J."/>
            <person name="Monnat R.J. Jr."/>
            <person name="Barlow S.B."/>
            <person name="Starkenburg S.R."/>
            <person name="Cattolico R.A."/>
        </authorList>
    </citation>
    <scope>NUCLEOTIDE SEQUENCE</scope>
    <source>
        <strain evidence="4">CCMP291</strain>
    </source>
</reference>
<dbReference type="EMBL" id="JWZX01001691">
    <property type="protein sequence ID" value="KOO32759.1"/>
    <property type="molecule type" value="Genomic_DNA"/>
</dbReference>
<organism evidence="3 4">
    <name type="scientific">Chrysochromulina tobinii</name>
    <dbReference type="NCBI Taxonomy" id="1460289"/>
    <lineage>
        <taxon>Eukaryota</taxon>
        <taxon>Haptista</taxon>
        <taxon>Haptophyta</taxon>
        <taxon>Prymnesiophyceae</taxon>
        <taxon>Prymnesiales</taxon>
        <taxon>Chrysochromulinaceae</taxon>
        <taxon>Chrysochromulina</taxon>
    </lineage>
</organism>
<evidence type="ECO:0000313" key="4">
    <source>
        <dbReference type="Proteomes" id="UP000037460"/>
    </source>
</evidence>
<dbReference type="Proteomes" id="UP000037460">
    <property type="component" value="Unassembled WGS sequence"/>
</dbReference>
<feature type="region of interest" description="Disordered" evidence="1">
    <location>
        <begin position="17"/>
        <end position="182"/>
    </location>
</feature>
<accession>A0A0M0K1R9</accession>
<feature type="compositionally biased region" description="Basic residues" evidence="1">
    <location>
        <begin position="91"/>
        <end position="101"/>
    </location>
</feature>
<evidence type="ECO:0000313" key="3">
    <source>
        <dbReference type="EMBL" id="KOO32759.1"/>
    </source>
</evidence>
<sequence>MSIDPFKLPGLIEKRVVINPADISSSDDEGTSYALKSGKEKQKALREKERLRNLRAQAEGTKPSEPPAPAAHVPSADVTEVEPPPSASSNSKRKAPARRGGRGGGAAASSAAAAIELSDEDLHDEDLHDEAEQIKCKEAKALELSRKRASDFDLDDDEDGSPTPATRGSGPSQRQRVGAAAGTAGAAGAAGAARQALVWIKVRSVDSDAEHLISCPAEVSLADAGLASKAASKHGLDASRLHLMHCDEAMCGRPTPGAALDLSKTARQLGLTGSEGGTARVWVEERAEVLMSLKLRRGQGTAVELRVPPTMSFGEIKRRWLQQHGGGLSPQQVRLEIDGDPLPDEGTPRDANGEALEDGDLLDVVVQ</sequence>
<feature type="compositionally biased region" description="Low complexity" evidence="1">
    <location>
        <begin position="107"/>
        <end position="116"/>
    </location>
</feature>
<evidence type="ECO:0000256" key="1">
    <source>
        <dbReference type="SAM" id="MobiDB-lite"/>
    </source>
</evidence>
<dbReference type="InterPro" id="IPR022617">
    <property type="entry name" value="Rad60/SUMO-like_dom"/>
</dbReference>
<keyword evidence="4" id="KW-1185">Reference proteome</keyword>
<feature type="compositionally biased region" description="Basic and acidic residues" evidence="1">
    <location>
        <begin position="37"/>
        <end position="52"/>
    </location>
</feature>
<gene>
    <name evidence="3" type="ORF">Ctob_011396</name>
</gene>
<comment type="caution">
    <text evidence="3">The sequence shown here is derived from an EMBL/GenBank/DDBJ whole genome shotgun (WGS) entry which is preliminary data.</text>
</comment>
<dbReference type="InterPro" id="IPR029071">
    <property type="entry name" value="Ubiquitin-like_domsf"/>
</dbReference>
<dbReference type="Pfam" id="PF11976">
    <property type="entry name" value="Rad60-SLD"/>
    <property type="match status" value="1"/>
</dbReference>
<feature type="compositionally biased region" description="Acidic residues" evidence="1">
    <location>
        <begin position="117"/>
        <end position="129"/>
    </location>
</feature>
<protein>
    <recommendedName>
        <fullName evidence="2">Ubiquitin-like domain-containing protein</fullName>
    </recommendedName>
</protein>
<name>A0A0M0K1R9_9EUKA</name>
<dbReference type="InterPro" id="IPR000626">
    <property type="entry name" value="Ubiquitin-like_dom"/>
</dbReference>
<dbReference type="PROSITE" id="PS50053">
    <property type="entry name" value="UBIQUITIN_2"/>
    <property type="match status" value="1"/>
</dbReference>
<feature type="region of interest" description="Disordered" evidence="1">
    <location>
        <begin position="331"/>
        <end position="359"/>
    </location>
</feature>
<feature type="compositionally biased region" description="Polar residues" evidence="1">
    <location>
        <begin position="163"/>
        <end position="175"/>
    </location>
</feature>
<evidence type="ECO:0000259" key="2">
    <source>
        <dbReference type="PROSITE" id="PS50053"/>
    </source>
</evidence>